<dbReference type="PROSITE" id="PS51846">
    <property type="entry name" value="CNNM"/>
    <property type="match status" value="1"/>
</dbReference>
<feature type="transmembrane region" description="Helical" evidence="9">
    <location>
        <begin position="6"/>
        <end position="28"/>
    </location>
</feature>
<dbReference type="PROSITE" id="PS51371">
    <property type="entry name" value="CBS"/>
    <property type="match status" value="2"/>
</dbReference>
<evidence type="ECO:0000256" key="1">
    <source>
        <dbReference type="ARBA" id="ARBA00004141"/>
    </source>
</evidence>
<name>C1DVN4_SULAA</name>
<dbReference type="SMART" id="SM01091">
    <property type="entry name" value="CorC_HlyC"/>
    <property type="match status" value="1"/>
</dbReference>
<protein>
    <submittedName>
        <fullName evidence="12">Hemolysin</fullName>
    </submittedName>
</protein>
<dbReference type="InterPro" id="IPR016169">
    <property type="entry name" value="FAD-bd_PCMH_sub2"/>
</dbReference>
<feature type="domain" description="CBS" evidence="10">
    <location>
        <begin position="206"/>
        <end position="266"/>
    </location>
</feature>
<dbReference type="GO" id="GO:0050660">
    <property type="term" value="F:flavin adenine dinucleotide binding"/>
    <property type="evidence" value="ECO:0007669"/>
    <property type="project" value="InterPro"/>
</dbReference>
<dbReference type="EMBL" id="CP001229">
    <property type="protein sequence ID" value="ACN99631.1"/>
    <property type="molecule type" value="Genomic_DNA"/>
</dbReference>
<dbReference type="HOGENOM" id="CLU_015237_4_1_0"/>
<evidence type="ECO:0000256" key="5">
    <source>
        <dbReference type="ARBA" id="ARBA00023122"/>
    </source>
</evidence>
<dbReference type="InterPro" id="IPR036318">
    <property type="entry name" value="FAD-bd_PCMH-like_sf"/>
</dbReference>
<dbReference type="Pfam" id="PF01595">
    <property type="entry name" value="CNNM"/>
    <property type="match status" value="1"/>
</dbReference>
<feature type="domain" description="CNNM transmembrane" evidence="11">
    <location>
        <begin position="1"/>
        <end position="190"/>
    </location>
</feature>
<keyword evidence="4 8" id="KW-1133">Transmembrane helix</keyword>
<dbReference type="STRING" id="204536.SULAZ_1200"/>
<organism evidence="12 13">
    <name type="scientific">Sulfurihydrogenibium azorense (strain DSM 15241 / OCM 825 / Az-Fu1)</name>
    <dbReference type="NCBI Taxonomy" id="204536"/>
    <lineage>
        <taxon>Bacteria</taxon>
        <taxon>Pseudomonadati</taxon>
        <taxon>Aquificota</taxon>
        <taxon>Aquificia</taxon>
        <taxon>Aquificales</taxon>
        <taxon>Hydrogenothermaceae</taxon>
        <taxon>Sulfurihydrogenibium</taxon>
    </lineage>
</organism>
<proteinExistence type="predicted"/>
<dbReference type="KEGG" id="saf:SULAZ_1200"/>
<evidence type="ECO:0000313" key="12">
    <source>
        <dbReference type="EMBL" id="ACN99631.1"/>
    </source>
</evidence>
<reference evidence="12 13" key="1">
    <citation type="journal article" date="2009" name="J. Bacteriol.">
        <title>Complete and draft genome sequences of six members of the Aquificales.</title>
        <authorList>
            <person name="Reysenbach A.L."/>
            <person name="Hamamura N."/>
            <person name="Podar M."/>
            <person name="Griffiths E."/>
            <person name="Ferreira S."/>
            <person name="Hochstein R."/>
            <person name="Heidelberg J."/>
            <person name="Johnson J."/>
            <person name="Mead D."/>
            <person name="Pohorille A."/>
            <person name="Sarmiento M."/>
            <person name="Schweighofer K."/>
            <person name="Seshadri R."/>
            <person name="Voytek M.A."/>
        </authorList>
    </citation>
    <scope>NUCLEOTIDE SEQUENCE [LARGE SCALE GENOMIC DNA]</scope>
    <source>
        <strain evidence="13">Az-Fu1 / DSM 15241 / OCM 825</strain>
    </source>
</reference>
<dbReference type="SMART" id="SM00116">
    <property type="entry name" value="CBS"/>
    <property type="match status" value="2"/>
</dbReference>
<evidence type="ECO:0000259" key="10">
    <source>
        <dbReference type="PROSITE" id="PS51371"/>
    </source>
</evidence>
<keyword evidence="3" id="KW-0677">Repeat</keyword>
<dbReference type="InterPro" id="IPR005170">
    <property type="entry name" value="Transptr-assoc_dom"/>
</dbReference>
<gene>
    <name evidence="12" type="ordered locus">SULAZ_1200</name>
</gene>
<evidence type="ECO:0000256" key="3">
    <source>
        <dbReference type="ARBA" id="ARBA00022737"/>
    </source>
</evidence>
<dbReference type="InterPro" id="IPR044751">
    <property type="entry name" value="Ion_transp-like_CBS"/>
</dbReference>
<dbReference type="InterPro" id="IPR002550">
    <property type="entry name" value="CNNM"/>
</dbReference>
<dbReference type="Pfam" id="PF03471">
    <property type="entry name" value="CorC_HlyC"/>
    <property type="match status" value="1"/>
</dbReference>
<dbReference type="AlphaFoldDB" id="C1DVN4"/>
<dbReference type="InterPro" id="IPR046342">
    <property type="entry name" value="CBS_dom_sf"/>
</dbReference>
<evidence type="ECO:0000256" key="2">
    <source>
        <dbReference type="ARBA" id="ARBA00022692"/>
    </source>
</evidence>
<dbReference type="Proteomes" id="UP000001369">
    <property type="component" value="Chromosome"/>
</dbReference>
<feature type="transmembrane region" description="Helical" evidence="9">
    <location>
        <begin position="58"/>
        <end position="81"/>
    </location>
</feature>
<dbReference type="eggNOG" id="COG1253">
    <property type="taxonomic scope" value="Bacteria"/>
</dbReference>
<keyword evidence="2 8" id="KW-0812">Transmembrane</keyword>
<dbReference type="Gene3D" id="3.10.580.10">
    <property type="entry name" value="CBS-domain"/>
    <property type="match status" value="1"/>
</dbReference>
<evidence type="ECO:0000256" key="7">
    <source>
        <dbReference type="PROSITE-ProRule" id="PRU00703"/>
    </source>
</evidence>
<dbReference type="PANTHER" id="PTHR22777:SF17">
    <property type="entry name" value="UPF0053 PROTEIN SLL0260"/>
    <property type="match status" value="1"/>
</dbReference>
<evidence type="ECO:0000313" key="13">
    <source>
        <dbReference type="Proteomes" id="UP000001369"/>
    </source>
</evidence>
<dbReference type="Gene3D" id="3.30.465.10">
    <property type="match status" value="1"/>
</dbReference>
<evidence type="ECO:0000256" key="9">
    <source>
        <dbReference type="SAM" id="Phobius"/>
    </source>
</evidence>
<dbReference type="RefSeq" id="WP_012674943.1">
    <property type="nucleotide sequence ID" value="NC_012438.1"/>
</dbReference>
<keyword evidence="13" id="KW-1185">Reference proteome</keyword>
<dbReference type="PANTHER" id="PTHR22777">
    <property type="entry name" value="HEMOLYSIN-RELATED"/>
    <property type="match status" value="1"/>
</dbReference>
<dbReference type="CDD" id="cd04590">
    <property type="entry name" value="CBS_pair_CorC_HlyC_assoc"/>
    <property type="match status" value="1"/>
</dbReference>
<dbReference type="Pfam" id="PF00571">
    <property type="entry name" value="CBS"/>
    <property type="match status" value="2"/>
</dbReference>
<evidence type="ECO:0000259" key="11">
    <source>
        <dbReference type="PROSITE" id="PS51846"/>
    </source>
</evidence>
<evidence type="ECO:0000256" key="4">
    <source>
        <dbReference type="ARBA" id="ARBA00022989"/>
    </source>
</evidence>
<dbReference type="SUPFAM" id="SSF54631">
    <property type="entry name" value="CBS-domain pair"/>
    <property type="match status" value="1"/>
</dbReference>
<accession>C1DVN4</accession>
<dbReference type="InterPro" id="IPR000644">
    <property type="entry name" value="CBS_dom"/>
</dbReference>
<dbReference type="SUPFAM" id="SSF56176">
    <property type="entry name" value="FAD-binding/transporter-associated domain-like"/>
    <property type="match status" value="1"/>
</dbReference>
<comment type="subcellular location">
    <subcellularLocation>
        <location evidence="1">Membrane</location>
        <topology evidence="1">Multi-pass membrane protein</topology>
    </subcellularLocation>
</comment>
<keyword evidence="6 8" id="KW-0472">Membrane</keyword>
<sequence>MFSYIVLIILFVFFEALFSGSEIALFSVNKTKLKYKASEGDKKAQKVYNLLEKYYKQYIYVGLVGTILSITLATSTFVAMLHDMSTYFPFLKSKEEIFAEAIVIITLLFGEIIPKSVFQHYADELIYIIVEFLEFFRKVFKPFLWFAEGINKVVFFLFRIKSKQDKYYTKEELLDLLLQIEDIDEIKKKIIGNILIFSERRISEIVIPLSDVVAVSDDKKVMEVVPVFKESGYTRIPVYRKRVDQIIGFVRSYDLLLAKPNDPITKYIKGIRYIPEFTSLPNVLKGFKHYRDHIAVVVDERGATIGIITLRDVLEEIVGEIKDDFVKKEKPKLKRQSVDEIVVDGLMEVKELKTLIDIDLPQGNYETVNGMITYILGRMPKKNEVIHIGDYQFEVLKIEKRRVLEVKIKKIKSD</sequence>
<keyword evidence="5 7" id="KW-0129">CBS domain</keyword>
<evidence type="ECO:0000256" key="8">
    <source>
        <dbReference type="PROSITE-ProRule" id="PRU01193"/>
    </source>
</evidence>
<feature type="domain" description="CBS" evidence="10">
    <location>
        <begin position="267"/>
        <end position="325"/>
    </location>
</feature>
<evidence type="ECO:0000256" key="6">
    <source>
        <dbReference type="ARBA" id="ARBA00023136"/>
    </source>
</evidence>
<dbReference type="GO" id="GO:0005886">
    <property type="term" value="C:plasma membrane"/>
    <property type="evidence" value="ECO:0007669"/>
    <property type="project" value="TreeGrafter"/>
</dbReference>
<dbReference type="OrthoDB" id="9798188at2"/>